<protein>
    <submittedName>
        <fullName evidence="3">DUF2846 domain-containing protein</fullName>
    </submittedName>
</protein>
<dbReference type="AlphaFoldDB" id="A0A9X2BK60"/>
<evidence type="ECO:0000259" key="2">
    <source>
        <dbReference type="Pfam" id="PF11008"/>
    </source>
</evidence>
<proteinExistence type="predicted"/>
<feature type="signal peptide" evidence="1">
    <location>
        <begin position="1"/>
        <end position="19"/>
    </location>
</feature>
<dbReference type="PROSITE" id="PS51257">
    <property type="entry name" value="PROKAR_LIPOPROTEIN"/>
    <property type="match status" value="1"/>
</dbReference>
<dbReference type="Pfam" id="PF11008">
    <property type="entry name" value="DUF2846"/>
    <property type="match status" value="1"/>
</dbReference>
<evidence type="ECO:0000313" key="3">
    <source>
        <dbReference type="EMBL" id="MCK6264157.1"/>
    </source>
</evidence>
<sequence>MKNLSLLLAALALTLSGCATVPTSSEEETTAAKSFIAPSENSSGIYVYRNDSSVGAALKKDVFINGECIGQTAPGVFFYQEVEGNKEHSISTESEFSPNDVTLYTEKGRLYFVQQFIKLGVFVGGAGVEVVDETVGKEEVSKYKLAVKGTCAS</sequence>
<evidence type="ECO:0000313" key="4">
    <source>
        <dbReference type="Proteomes" id="UP001139559"/>
    </source>
</evidence>
<dbReference type="InterPro" id="IPR022548">
    <property type="entry name" value="DUF2846"/>
</dbReference>
<feature type="chain" id="PRO_5040853025" evidence="1">
    <location>
        <begin position="20"/>
        <end position="153"/>
    </location>
</feature>
<dbReference type="InterPro" id="IPR016596">
    <property type="entry name" value="UCP012335"/>
</dbReference>
<accession>A0A9X2BK60</accession>
<dbReference type="EMBL" id="JAJHVV010000007">
    <property type="protein sequence ID" value="MCK6264157.1"/>
    <property type="molecule type" value="Genomic_DNA"/>
</dbReference>
<dbReference type="PIRSF" id="PIRSF012335">
    <property type="entry name" value="UCP012335"/>
    <property type="match status" value="1"/>
</dbReference>
<name>A0A9X2BK60_9VIBR</name>
<comment type="caution">
    <text evidence="3">The sequence shown here is derived from an EMBL/GenBank/DDBJ whole genome shotgun (WGS) entry which is preliminary data.</text>
</comment>
<gene>
    <name evidence="3" type="ORF">KP803_12830</name>
</gene>
<dbReference type="RefSeq" id="WP_248009230.1">
    <property type="nucleotide sequence ID" value="NZ_JAJHVV010000007.1"/>
</dbReference>
<feature type="domain" description="DUF2846" evidence="2">
    <location>
        <begin position="40"/>
        <end position="126"/>
    </location>
</feature>
<organism evidence="3 4">
    <name type="scientific">Vibrio amylolyticus</name>
    <dbReference type="NCBI Taxonomy" id="2847292"/>
    <lineage>
        <taxon>Bacteria</taxon>
        <taxon>Pseudomonadati</taxon>
        <taxon>Pseudomonadota</taxon>
        <taxon>Gammaproteobacteria</taxon>
        <taxon>Vibrionales</taxon>
        <taxon>Vibrionaceae</taxon>
        <taxon>Vibrio</taxon>
    </lineage>
</organism>
<evidence type="ECO:0000256" key="1">
    <source>
        <dbReference type="SAM" id="SignalP"/>
    </source>
</evidence>
<keyword evidence="1" id="KW-0732">Signal</keyword>
<keyword evidence="4" id="KW-1185">Reference proteome</keyword>
<reference evidence="3" key="1">
    <citation type="submission" date="2021-11" db="EMBL/GenBank/DDBJ databases">
        <title>Vibrio ZSDE26 sp. nov. and Vibrio ZSDZ34 sp. nov., isolated from coastal seawater in Qingdao.</title>
        <authorList>
            <person name="Zhang P."/>
        </authorList>
    </citation>
    <scope>NUCLEOTIDE SEQUENCE</scope>
    <source>
        <strain evidence="3">ZSDE26</strain>
    </source>
</reference>
<dbReference type="Proteomes" id="UP001139559">
    <property type="component" value="Unassembled WGS sequence"/>
</dbReference>